<gene>
    <name evidence="1" type="ORF">MML48_7g00007272</name>
</gene>
<name>A0ACB9SU99_HOLOL</name>
<protein>
    <submittedName>
        <fullName evidence="1">Uncharacterized protein</fullName>
    </submittedName>
</protein>
<dbReference type="EMBL" id="CM043021">
    <property type="protein sequence ID" value="KAI4458244.1"/>
    <property type="molecule type" value="Genomic_DNA"/>
</dbReference>
<reference evidence="1" key="1">
    <citation type="submission" date="2022-04" db="EMBL/GenBank/DDBJ databases">
        <title>Chromosome-scale genome assembly of Holotrichia oblita Faldermann.</title>
        <authorList>
            <person name="Rongchong L."/>
        </authorList>
    </citation>
    <scope>NUCLEOTIDE SEQUENCE</scope>
    <source>
        <strain evidence="1">81SQS9</strain>
    </source>
</reference>
<sequence length="202" mass="22852">MARKLFTEAEIAKTHETDDYGELPDLSDENMYEPEVEELFVPSDDSYAPTTDSSNFSDSSDEPDPSTARKARKRKSTFQTEDIAIPSTSSEDTPMVVQEAVDNNTTSGAARQSIPYEAELSKIALLDDSIEPEVKRSTNTVKITTKAKNTVQKENYVEGKSSSKKSIRKVLMEIHQQKEASKERRHKEKFEMIRTLLESHKE</sequence>
<accession>A0ACB9SU99</accession>
<keyword evidence="2" id="KW-1185">Reference proteome</keyword>
<dbReference type="Proteomes" id="UP001056778">
    <property type="component" value="Chromosome 7"/>
</dbReference>
<organism evidence="1 2">
    <name type="scientific">Holotrichia oblita</name>
    <name type="common">Chafer beetle</name>
    <dbReference type="NCBI Taxonomy" id="644536"/>
    <lineage>
        <taxon>Eukaryota</taxon>
        <taxon>Metazoa</taxon>
        <taxon>Ecdysozoa</taxon>
        <taxon>Arthropoda</taxon>
        <taxon>Hexapoda</taxon>
        <taxon>Insecta</taxon>
        <taxon>Pterygota</taxon>
        <taxon>Neoptera</taxon>
        <taxon>Endopterygota</taxon>
        <taxon>Coleoptera</taxon>
        <taxon>Polyphaga</taxon>
        <taxon>Scarabaeiformia</taxon>
        <taxon>Scarabaeidae</taxon>
        <taxon>Melolonthinae</taxon>
        <taxon>Holotrichia</taxon>
    </lineage>
</organism>
<comment type="caution">
    <text evidence="1">The sequence shown here is derived from an EMBL/GenBank/DDBJ whole genome shotgun (WGS) entry which is preliminary data.</text>
</comment>
<evidence type="ECO:0000313" key="2">
    <source>
        <dbReference type="Proteomes" id="UP001056778"/>
    </source>
</evidence>
<proteinExistence type="predicted"/>
<evidence type="ECO:0000313" key="1">
    <source>
        <dbReference type="EMBL" id="KAI4458244.1"/>
    </source>
</evidence>